<dbReference type="InterPro" id="IPR007439">
    <property type="entry name" value="Chemotax_Pase_CheZ"/>
</dbReference>
<dbReference type="Pfam" id="PF04344">
    <property type="entry name" value="CheZ"/>
    <property type="match status" value="1"/>
</dbReference>
<evidence type="ECO:0000313" key="3">
    <source>
        <dbReference type="Proteomes" id="UP000321899"/>
    </source>
</evidence>
<dbReference type="Proteomes" id="UP000321899">
    <property type="component" value="Unassembled WGS sequence"/>
</dbReference>
<dbReference type="AlphaFoldDB" id="A0A5Q4VIA4"/>
<dbReference type="OrthoDB" id="5455460at2"/>
<feature type="coiled-coil region" evidence="1">
    <location>
        <begin position="51"/>
        <end position="78"/>
    </location>
</feature>
<comment type="caution">
    <text evidence="2">The sequence shown here is derived from an EMBL/GenBank/DDBJ whole genome shotgun (WGS) entry which is preliminary data.</text>
</comment>
<dbReference type="GO" id="GO:0003824">
    <property type="term" value="F:catalytic activity"/>
    <property type="evidence" value="ECO:0007669"/>
    <property type="project" value="InterPro"/>
</dbReference>
<dbReference type="RefSeq" id="WP_139446172.1">
    <property type="nucleotide sequence ID" value="NZ_VDMB01000002.1"/>
</dbReference>
<dbReference type="EMBL" id="VDMB01000002">
    <property type="protein sequence ID" value="TYT75900.1"/>
    <property type="molecule type" value="Genomic_DNA"/>
</dbReference>
<name>A0A5Q4VIA4_9BACT</name>
<evidence type="ECO:0000313" key="2">
    <source>
        <dbReference type="EMBL" id="TYT75900.1"/>
    </source>
</evidence>
<gene>
    <name evidence="2" type="ORF">FIM25_03110</name>
</gene>
<dbReference type="Gene3D" id="1.10.287.500">
    <property type="entry name" value="Helix hairpin bin"/>
    <property type="match status" value="1"/>
</dbReference>
<keyword evidence="3" id="KW-1185">Reference proteome</keyword>
<keyword evidence="1" id="KW-0175">Coiled coil</keyword>
<organism evidence="2 3">
    <name type="scientific">Desulfobotulus mexicanus</name>
    <dbReference type="NCBI Taxonomy" id="2586642"/>
    <lineage>
        <taxon>Bacteria</taxon>
        <taxon>Pseudomonadati</taxon>
        <taxon>Thermodesulfobacteriota</taxon>
        <taxon>Desulfobacteria</taxon>
        <taxon>Desulfobacterales</taxon>
        <taxon>Desulfobacteraceae</taxon>
        <taxon>Desulfobotulus</taxon>
    </lineage>
</organism>
<accession>A0A5Q4VIA4</accession>
<protein>
    <submittedName>
        <fullName evidence="2">Uncharacterized protein</fullName>
    </submittedName>
</protein>
<sequence>MEEEILSRLAERLNMDVSRTIRETLEKSVAIEVQKALSQAINDGEFYQGISTDIKEGLEDLVREMRKLRRETGETSEEEAPGEAFNQTAMQLEDIHARTENATFSIMDIVEKQMEILEKQRSICMEGKISGEELASFMDTLQDNFFEILTALSFQDLIGQKMNKVIIFIRKVEEIINRLYLSHNLMLQNKEANPDKNTKEIREEVLNKISQENIDALLSEYGID</sequence>
<dbReference type="SUPFAM" id="SSF75708">
    <property type="entry name" value="Chemotaxis phosphatase CheZ"/>
    <property type="match status" value="1"/>
</dbReference>
<reference evidence="2 3" key="1">
    <citation type="submission" date="2019-06" db="EMBL/GenBank/DDBJ databases">
        <title>Desulfobotulus mexicanus sp. nov., a novel sulfate-reducing bacterium isolated from the sediment of an alkaline crater lake in Mexico.</title>
        <authorList>
            <person name="Hirschler-Rea A."/>
        </authorList>
    </citation>
    <scope>NUCLEOTIDE SEQUENCE [LARGE SCALE GENOMIC DNA]</scope>
    <source>
        <strain evidence="2 3">PAR22N</strain>
    </source>
</reference>
<dbReference type="GO" id="GO:0050920">
    <property type="term" value="P:regulation of chemotaxis"/>
    <property type="evidence" value="ECO:0007669"/>
    <property type="project" value="InterPro"/>
</dbReference>
<proteinExistence type="predicted"/>
<dbReference type="GO" id="GO:0009288">
    <property type="term" value="C:bacterial-type flagellum"/>
    <property type="evidence" value="ECO:0007669"/>
    <property type="project" value="InterPro"/>
</dbReference>
<evidence type="ECO:0000256" key="1">
    <source>
        <dbReference type="SAM" id="Coils"/>
    </source>
</evidence>